<evidence type="ECO:0000313" key="4">
    <source>
        <dbReference type="Proteomes" id="UP001143364"/>
    </source>
</evidence>
<dbReference type="PANTHER" id="PTHR30034">
    <property type="entry name" value="FLAGELLAR MOTOR SWITCH PROTEIN FLIM"/>
    <property type="match status" value="1"/>
</dbReference>
<keyword evidence="4" id="KW-1185">Reference proteome</keyword>
<sequence length="88" mass="9208">MPRIDEVKIELSIVLGAAVMPIHQLLRMGRGAVIELAAGERDGVTILANDHPIAHGVVFVNGDRIGVEITSMISQEKAAASDPLAVAA</sequence>
<dbReference type="Proteomes" id="UP001143364">
    <property type="component" value="Unassembled WGS sequence"/>
</dbReference>
<name>A0A9W6N1Y3_9HYPH</name>
<dbReference type="Pfam" id="PF01052">
    <property type="entry name" value="FliMN_C"/>
    <property type="match status" value="1"/>
</dbReference>
<dbReference type="GO" id="GO:0050918">
    <property type="term" value="P:positive chemotaxis"/>
    <property type="evidence" value="ECO:0007669"/>
    <property type="project" value="TreeGrafter"/>
</dbReference>
<proteinExistence type="inferred from homology"/>
<evidence type="ECO:0000259" key="2">
    <source>
        <dbReference type="Pfam" id="PF01052"/>
    </source>
</evidence>
<organism evidence="3 4">
    <name type="scientific">Methylopila jiangsuensis</name>
    <dbReference type="NCBI Taxonomy" id="586230"/>
    <lineage>
        <taxon>Bacteria</taxon>
        <taxon>Pseudomonadati</taxon>
        <taxon>Pseudomonadota</taxon>
        <taxon>Alphaproteobacteria</taxon>
        <taxon>Hyphomicrobiales</taxon>
        <taxon>Methylopilaceae</taxon>
        <taxon>Methylopila</taxon>
    </lineage>
</organism>
<dbReference type="GO" id="GO:0003774">
    <property type="term" value="F:cytoskeletal motor activity"/>
    <property type="evidence" value="ECO:0007669"/>
    <property type="project" value="InterPro"/>
</dbReference>
<accession>A0A9W6N1Y3</accession>
<dbReference type="InterPro" id="IPR001543">
    <property type="entry name" value="FliN-like_C"/>
</dbReference>
<dbReference type="InterPro" id="IPR001172">
    <property type="entry name" value="FliN_T3SS_HrcQb"/>
</dbReference>
<dbReference type="RefSeq" id="WP_271203322.1">
    <property type="nucleotide sequence ID" value="NZ_BSFK01000005.1"/>
</dbReference>
<dbReference type="GO" id="GO:0071978">
    <property type="term" value="P:bacterial-type flagellum-dependent swarming motility"/>
    <property type="evidence" value="ECO:0007669"/>
    <property type="project" value="TreeGrafter"/>
</dbReference>
<comment type="similarity">
    <text evidence="1">Belongs to the FliN/MopA/SpaO family.</text>
</comment>
<dbReference type="PANTHER" id="PTHR30034:SF6">
    <property type="entry name" value="YOP PROTEINS TRANSLOCATION PROTEIN Q"/>
    <property type="match status" value="1"/>
</dbReference>
<dbReference type="SUPFAM" id="SSF101801">
    <property type="entry name" value="Surface presentation of antigens (SPOA)"/>
    <property type="match status" value="1"/>
</dbReference>
<evidence type="ECO:0000313" key="3">
    <source>
        <dbReference type="EMBL" id="GLK75369.1"/>
    </source>
</evidence>
<dbReference type="GO" id="GO:0009425">
    <property type="term" value="C:bacterial-type flagellum basal body"/>
    <property type="evidence" value="ECO:0007669"/>
    <property type="project" value="InterPro"/>
</dbReference>
<dbReference type="Gene3D" id="2.30.330.10">
    <property type="entry name" value="SpoA-like"/>
    <property type="match status" value="1"/>
</dbReference>
<gene>
    <name evidence="3" type="ORF">GCM10008171_06230</name>
</gene>
<protein>
    <recommendedName>
        <fullName evidence="2">Flagellar motor switch protein FliN-like C-terminal domain-containing protein</fullName>
    </recommendedName>
</protein>
<reference evidence="3" key="2">
    <citation type="submission" date="2023-01" db="EMBL/GenBank/DDBJ databases">
        <authorList>
            <person name="Sun Q."/>
            <person name="Evtushenko L."/>
        </authorList>
    </citation>
    <scope>NUCLEOTIDE SEQUENCE</scope>
    <source>
        <strain evidence="3">VKM B-2555</strain>
    </source>
</reference>
<dbReference type="AlphaFoldDB" id="A0A9W6N1Y3"/>
<reference evidence="3" key="1">
    <citation type="journal article" date="2014" name="Int. J. Syst. Evol. Microbiol.">
        <title>Complete genome sequence of Corynebacterium casei LMG S-19264T (=DSM 44701T), isolated from a smear-ripened cheese.</title>
        <authorList>
            <consortium name="US DOE Joint Genome Institute (JGI-PGF)"/>
            <person name="Walter F."/>
            <person name="Albersmeier A."/>
            <person name="Kalinowski J."/>
            <person name="Ruckert C."/>
        </authorList>
    </citation>
    <scope>NUCLEOTIDE SEQUENCE</scope>
    <source>
        <strain evidence="3">VKM B-2555</strain>
    </source>
</reference>
<dbReference type="InterPro" id="IPR036429">
    <property type="entry name" value="SpoA-like_sf"/>
</dbReference>
<dbReference type="EMBL" id="BSFK01000005">
    <property type="protein sequence ID" value="GLK75369.1"/>
    <property type="molecule type" value="Genomic_DNA"/>
</dbReference>
<comment type="caution">
    <text evidence="3">The sequence shown here is derived from an EMBL/GenBank/DDBJ whole genome shotgun (WGS) entry which is preliminary data.</text>
</comment>
<feature type="domain" description="Flagellar motor switch protein FliN-like C-terminal" evidence="2">
    <location>
        <begin position="3"/>
        <end position="73"/>
    </location>
</feature>
<dbReference type="PRINTS" id="PR00956">
    <property type="entry name" value="FLGMOTORFLIN"/>
</dbReference>
<evidence type="ECO:0000256" key="1">
    <source>
        <dbReference type="ARBA" id="ARBA00009226"/>
    </source>
</evidence>